<comment type="caution">
    <text evidence="6">The sequence shown here is derived from an EMBL/GenBank/DDBJ whole genome shotgun (WGS) entry which is preliminary data.</text>
</comment>
<dbReference type="EMBL" id="JBHTMV010000003">
    <property type="protein sequence ID" value="MFD1292840.1"/>
    <property type="molecule type" value="Genomic_DNA"/>
</dbReference>
<evidence type="ECO:0000313" key="7">
    <source>
        <dbReference type="Proteomes" id="UP001597241"/>
    </source>
</evidence>
<dbReference type="Pfam" id="PF18962">
    <property type="entry name" value="Por_Secre_tail"/>
    <property type="match status" value="1"/>
</dbReference>
<dbReference type="Proteomes" id="UP001597241">
    <property type="component" value="Unassembled WGS sequence"/>
</dbReference>
<evidence type="ECO:0000256" key="1">
    <source>
        <dbReference type="ARBA" id="ARBA00004613"/>
    </source>
</evidence>
<feature type="domain" description="Carbohydrate-binding module family 96" evidence="5">
    <location>
        <begin position="391"/>
        <end position="558"/>
    </location>
</feature>
<keyword evidence="3" id="KW-0732">Signal</keyword>
<evidence type="ECO:0000256" key="3">
    <source>
        <dbReference type="ARBA" id="ARBA00022729"/>
    </source>
</evidence>
<keyword evidence="7" id="KW-1185">Reference proteome</keyword>
<evidence type="ECO:0000259" key="4">
    <source>
        <dbReference type="Pfam" id="PF18962"/>
    </source>
</evidence>
<name>A0ABW3WNH1_9FLAO</name>
<dbReference type="InterPro" id="IPR026444">
    <property type="entry name" value="Secre_tail"/>
</dbReference>
<protein>
    <submittedName>
        <fullName evidence="6">T9SS type A sorting domain-containing protein</fullName>
    </submittedName>
</protein>
<reference evidence="7" key="1">
    <citation type="journal article" date="2019" name="Int. J. Syst. Evol. Microbiol.">
        <title>The Global Catalogue of Microorganisms (GCM) 10K type strain sequencing project: providing services to taxonomists for standard genome sequencing and annotation.</title>
        <authorList>
            <consortium name="The Broad Institute Genomics Platform"/>
            <consortium name="The Broad Institute Genome Sequencing Center for Infectious Disease"/>
            <person name="Wu L."/>
            <person name="Ma J."/>
        </authorList>
    </citation>
    <scope>NUCLEOTIDE SEQUENCE [LARGE SCALE GENOMIC DNA]</scope>
    <source>
        <strain evidence="7">CCUG 62221</strain>
    </source>
</reference>
<organism evidence="6 7">
    <name type="scientific">Lutibacter holmesii</name>
    <dbReference type="NCBI Taxonomy" id="1137985"/>
    <lineage>
        <taxon>Bacteria</taxon>
        <taxon>Pseudomonadati</taxon>
        <taxon>Bacteroidota</taxon>
        <taxon>Flavobacteriia</taxon>
        <taxon>Flavobacteriales</taxon>
        <taxon>Flavobacteriaceae</taxon>
        <taxon>Lutibacter</taxon>
    </lineage>
</organism>
<evidence type="ECO:0000256" key="2">
    <source>
        <dbReference type="ARBA" id="ARBA00022525"/>
    </source>
</evidence>
<evidence type="ECO:0000259" key="5">
    <source>
        <dbReference type="Pfam" id="PF24517"/>
    </source>
</evidence>
<feature type="domain" description="Secretion system C-terminal sorting" evidence="4">
    <location>
        <begin position="1064"/>
        <end position="1121"/>
    </location>
</feature>
<dbReference type="NCBIfam" id="TIGR04183">
    <property type="entry name" value="Por_Secre_tail"/>
    <property type="match status" value="1"/>
</dbReference>
<dbReference type="InterPro" id="IPR055372">
    <property type="entry name" value="CBM96"/>
</dbReference>
<gene>
    <name evidence="6" type="ORF">ACFQ5N_03235</name>
</gene>
<proteinExistence type="predicted"/>
<accession>A0ABW3WNH1</accession>
<dbReference type="RefSeq" id="WP_386807706.1">
    <property type="nucleotide sequence ID" value="NZ_JBHTMV010000003.1"/>
</dbReference>
<dbReference type="Pfam" id="PF24517">
    <property type="entry name" value="CBM96"/>
    <property type="match status" value="1"/>
</dbReference>
<sequence length="1122" mass="122660">MTIIKNLINGLGLVHTTLIAVLLLTSTVTLAQDSPYQAIRLNNGDPIINEDSFSSATKTDGENINGPSLIRIPDWIPTSERADPTAKYYLYFAHHDGEYIRMAWAANIGGPYTLYDDYAISGNRGVLDNNQSDIFLDNDITIGFNHLASPDVHVDHENKRIIMYFHSGKTTYIGSEDKGNTQLSWVSTSPYGLEFYDNIESVFFGVSYFRVFEHGGYMYALDNGANYNRALDAENPWYTDPTTYDYTKTLWDKKSGVFQSAIDAVTGLDSDEIRARHTGVRVVGDDLHVFYSQRGDIQERIQLSIIDLTDDWTDWTPNYPPYEILAPNPGWEDGELNLDFSESSSGSDINQLRDPYFFEDIDGKLYVVYSGSGEKGLGIAWLYETPITNIALTATEATYIKQGKTNASTFYNLSNLTTNAGSTDDRTIYMKFDLSKVTNIEHAIVRLYLKTTTSLTGNTGLTGIDRTVKGGPVTVYETGNDWAQDEIHAGNAPVLGDAITTTHLTETGKYYEWNITEYAQANISQEISVAFDIAPTNLDIEHKFGSLSENINPPELIMVAESATLPTTAAVWTGSTNNDWTNDSNWLGGVSPGLSPTTNISIPAGLTNYPVLTTGQNLLIASDKHFGIEDGSSLTINNTASFTNNGTLTNNGTISLVSNSTQYPSLIPTSISGWGTITYNRHVNNTTTEAYGRGNDLISAPLSGQAFNEFAAANTNIAIVSGDLVRFGPYKNSNPTSYESWDKTTNTTALTAGVGYRTGSTDNGSFTFTGTVHTEDVLVGITSPAGGKKWNLIGNPYPSYLKIDDGENGFLSNTANEDLLEDETVAIYGYNATDDGGIWTIYNLNTTELLAPGQGFIVASKTEAGGNIQFTPEMRSTGTSDDIIQGKSTSTNANLKLQITSDSKIYKTDFYFNSNSTLGLDPGYDAAVYGSKAPKFAIYSHLVNDNVGSDMGIQSFSNKSISDVIIPLGINATAGEEVTVGISKSTLPEDVLVYLEDTTTDKVVLLNTESYVFTATEDLTTTGRFFLTLKPYEISEIDAEIAVAEKLEIYTAATSKTIHVKGELTGVTTLNLYDIQGRKVLSQKIDQSKISNEIDVSKFNTGIYIVQLKSNTIYKTQKVIIR</sequence>
<evidence type="ECO:0000313" key="6">
    <source>
        <dbReference type="EMBL" id="MFD1292840.1"/>
    </source>
</evidence>
<keyword evidence="2" id="KW-0964">Secreted</keyword>
<comment type="subcellular location">
    <subcellularLocation>
        <location evidence="1">Secreted</location>
    </subcellularLocation>
</comment>